<dbReference type="InterPro" id="IPR001969">
    <property type="entry name" value="Aspartic_peptidase_AS"/>
</dbReference>
<organism evidence="2">
    <name type="scientific">Rhizophagus irregularis (strain DAOM 181602 / DAOM 197198 / MUCL 43194)</name>
    <name type="common">Arbuscular mycorrhizal fungus</name>
    <name type="synonym">Glomus intraradices</name>
    <dbReference type="NCBI Taxonomy" id="747089"/>
    <lineage>
        <taxon>Eukaryota</taxon>
        <taxon>Fungi</taxon>
        <taxon>Fungi incertae sedis</taxon>
        <taxon>Mucoromycota</taxon>
        <taxon>Glomeromycotina</taxon>
        <taxon>Glomeromycetes</taxon>
        <taxon>Glomerales</taxon>
        <taxon>Glomeraceae</taxon>
        <taxon>Rhizophagus</taxon>
    </lineage>
</organism>
<dbReference type="PROSITE" id="PS00141">
    <property type="entry name" value="ASP_PROTEASE"/>
    <property type="match status" value="1"/>
</dbReference>
<dbReference type="AlphaFoldDB" id="U9TC51"/>
<dbReference type="VEuPathDB" id="FungiDB:RhiirFUN_004827"/>
<accession>U9TC51</accession>
<sequence length="158" mass="18197">MRVDYPGCYYVPVKERIVELRRFSASDANTNAGAEKEWQVHIRLRNTDDNLDEAGMANVEQGFRMIIDTGATTTVIPDFVRKKLNAQDGWNTGSFVMGQRSGWVKTRFIHDGVTNDVIGYDVLNNIPHYKPCRKPYIYIYIYLQNDIFNNIQQSLQAV</sequence>
<dbReference type="GO" id="GO:0004190">
    <property type="term" value="F:aspartic-type endopeptidase activity"/>
    <property type="evidence" value="ECO:0007669"/>
    <property type="project" value="UniProtKB-KW"/>
</dbReference>
<protein>
    <submittedName>
        <fullName evidence="2">Uncharacterized protein</fullName>
    </submittedName>
</protein>
<evidence type="ECO:0000256" key="1">
    <source>
        <dbReference type="ARBA" id="ARBA00022750"/>
    </source>
</evidence>
<keyword evidence="1" id="KW-0645">Protease</keyword>
<dbReference type="HOGENOM" id="CLU_130015_0_0_1"/>
<proteinExistence type="predicted"/>
<dbReference type="SUPFAM" id="SSF50630">
    <property type="entry name" value="Acid proteases"/>
    <property type="match status" value="1"/>
</dbReference>
<name>U9TC51_RHIID</name>
<dbReference type="GO" id="GO:0006508">
    <property type="term" value="P:proteolysis"/>
    <property type="evidence" value="ECO:0007669"/>
    <property type="project" value="InterPro"/>
</dbReference>
<keyword evidence="1" id="KW-0378">Hydrolase</keyword>
<dbReference type="InterPro" id="IPR021109">
    <property type="entry name" value="Peptidase_aspartic_dom_sf"/>
</dbReference>
<gene>
    <name evidence="2" type="ORF">GLOINDRAFT_336501</name>
</gene>
<evidence type="ECO:0000313" key="2">
    <source>
        <dbReference type="EMBL" id="ESA03903.1"/>
    </source>
</evidence>
<keyword evidence="1" id="KW-0064">Aspartyl protease</keyword>
<dbReference type="EMBL" id="KI294721">
    <property type="protein sequence ID" value="ESA03903.1"/>
    <property type="molecule type" value="Genomic_DNA"/>
</dbReference>
<reference evidence="2" key="1">
    <citation type="submission" date="2013-07" db="EMBL/GenBank/DDBJ databases">
        <title>The genome of an arbuscular mycorrhizal fungus provides insights into the evolution of the oldest plant symbiosis.</title>
        <authorList>
            <consortium name="DOE Joint Genome Institute"/>
            <person name="Tisserant E."/>
            <person name="Malbreil M."/>
            <person name="Kuo A."/>
            <person name="Kohler A."/>
            <person name="Symeonidi A."/>
            <person name="Balestrini R."/>
            <person name="Charron P."/>
            <person name="Duensing N."/>
            <person name="Frei-dit-Frey N."/>
            <person name="Gianinazzi-Pearson V."/>
            <person name="Gilbert B."/>
            <person name="Handa Y."/>
            <person name="Hijri M."/>
            <person name="Kaul R."/>
            <person name="Kawaguchi M."/>
            <person name="Krajinski F."/>
            <person name="Lammers P."/>
            <person name="Lapierre D."/>
            <person name="Masclaux F.G."/>
            <person name="Murat C."/>
            <person name="Morin E."/>
            <person name="Ndikumana S."/>
            <person name="Pagni M."/>
            <person name="Petitpierre D."/>
            <person name="Requena N."/>
            <person name="Rosikiewicz P."/>
            <person name="Riley R."/>
            <person name="Saito K."/>
            <person name="San Clemente H."/>
            <person name="Shapiro H."/>
            <person name="van Tuinen D."/>
            <person name="Becard G."/>
            <person name="Bonfante P."/>
            <person name="Paszkowski U."/>
            <person name="Shachar-Hill Y."/>
            <person name="Young J.P."/>
            <person name="Sanders I.R."/>
            <person name="Henrissat B."/>
            <person name="Rensing S.A."/>
            <person name="Grigoriev I.V."/>
            <person name="Corradi N."/>
            <person name="Roux C."/>
            <person name="Martin F."/>
        </authorList>
    </citation>
    <scope>NUCLEOTIDE SEQUENCE</scope>
    <source>
        <strain evidence="2">DAOM 197198</strain>
    </source>
</reference>